<protein>
    <recommendedName>
        <fullName evidence="4">Efflux transporter periplasmic adaptor subunit</fullName>
    </recommendedName>
</protein>
<comment type="caution">
    <text evidence="2">The sequence shown here is derived from an EMBL/GenBank/DDBJ whole genome shotgun (WGS) entry which is preliminary data.</text>
</comment>
<organism evidence="2 3">
    <name type="scientific">Rhodocytophaga aerolata</name>
    <dbReference type="NCBI Taxonomy" id="455078"/>
    <lineage>
        <taxon>Bacteria</taxon>
        <taxon>Pseudomonadati</taxon>
        <taxon>Bacteroidota</taxon>
        <taxon>Cytophagia</taxon>
        <taxon>Cytophagales</taxon>
        <taxon>Rhodocytophagaceae</taxon>
        <taxon>Rhodocytophaga</taxon>
    </lineage>
</organism>
<dbReference type="Proteomes" id="UP001168528">
    <property type="component" value="Unassembled WGS sequence"/>
</dbReference>
<feature type="transmembrane region" description="Helical" evidence="1">
    <location>
        <begin position="7"/>
        <end position="26"/>
    </location>
</feature>
<dbReference type="RefSeq" id="WP_302040383.1">
    <property type="nucleotide sequence ID" value="NZ_JAUKPO010000020.1"/>
</dbReference>
<dbReference type="EMBL" id="JAUKPO010000020">
    <property type="protein sequence ID" value="MDO1449579.1"/>
    <property type="molecule type" value="Genomic_DNA"/>
</dbReference>
<keyword evidence="1" id="KW-0812">Transmembrane</keyword>
<reference evidence="2" key="1">
    <citation type="submission" date="2023-07" db="EMBL/GenBank/DDBJ databases">
        <title>The genome sequence of Rhodocytophaga aerolata KACC 12507.</title>
        <authorList>
            <person name="Zhang X."/>
        </authorList>
    </citation>
    <scope>NUCLEOTIDE SEQUENCE</scope>
    <source>
        <strain evidence="2">KACC 12507</strain>
    </source>
</reference>
<evidence type="ECO:0000256" key="1">
    <source>
        <dbReference type="SAM" id="Phobius"/>
    </source>
</evidence>
<proteinExistence type="predicted"/>
<keyword evidence="1" id="KW-1133">Transmembrane helix</keyword>
<keyword evidence="1" id="KW-0472">Membrane</keyword>
<evidence type="ECO:0000313" key="3">
    <source>
        <dbReference type="Proteomes" id="UP001168528"/>
    </source>
</evidence>
<evidence type="ECO:0008006" key="4">
    <source>
        <dbReference type="Google" id="ProtNLM"/>
    </source>
</evidence>
<accession>A0ABT8RBV5</accession>
<gene>
    <name evidence="2" type="ORF">Q0590_25100</name>
</gene>
<sequence length="53" mass="5578">MLKNKKVLYALIAVVIIAAVAGFIVWKKKLAAKAAGTSPLAAKQDKVVSIKKA</sequence>
<evidence type="ECO:0000313" key="2">
    <source>
        <dbReference type="EMBL" id="MDO1449579.1"/>
    </source>
</evidence>
<name>A0ABT8RBV5_9BACT</name>
<keyword evidence="3" id="KW-1185">Reference proteome</keyword>